<dbReference type="InterPro" id="IPR036875">
    <property type="entry name" value="Znf_CCHC_sf"/>
</dbReference>
<feature type="domain" description="CCHC-type" evidence="3">
    <location>
        <begin position="391"/>
        <end position="407"/>
    </location>
</feature>
<feature type="compositionally biased region" description="Low complexity" evidence="2">
    <location>
        <begin position="1550"/>
        <end position="1570"/>
    </location>
</feature>
<dbReference type="SMART" id="SM00343">
    <property type="entry name" value="ZnF_C2HC"/>
    <property type="match status" value="1"/>
</dbReference>
<dbReference type="OrthoDB" id="413122at2759"/>
<protein>
    <submittedName>
        <fullName evidence="5">GIP protein</fullName>
    </submittedName>
</protein>
<feature type="compositionally biased region" description="Basic and acidic residues" evidence="2">
    <location>
        <begin position="16"/>
        <end position="26"/>
    </location>
</feature>
<accession>A0A812J6E3</accession>
<evidence type="ECO:0000256" key="2">
    <source>
        <dbReference type="SAM" id="MobiDB-lite"/>
    </source>
</evidence>
<keyword evidence="6" id="KW-1185">Reference proteome</keyword>
<evidence type="ECO:0000259" key="3">
    <source>
        <dbReference type="PROSITE" id="PS50158"/>
    </source>
</evidence>
<evidence type="ECO:0000259" key="4">
    <source>
        <dbReference type="PROSITE" id="PS50994"/>
    </source>
</evidence>
<dbReference type="Gene3D" id="3.30.420.10">
    <property type="entry name" value="Ribonuclease H-like superfamily/Ribonuclease H"/>
    <property type="match status" value="1"/>
</dbReference>
<dbReference type="PANTHER" id="PTHR37984">
    <property type="entry name" value="PROTEIN CBG26694"/>
    <property type="match status" value="1"/>
</dbReference>
<feature type="compositionally biased region" description="Low complexity" evidence="2">
    <location>
        <begin position="1011"/>
        <end position="1027"/>
    </location>
</feature>
<feature type="region of interest" description="Disordered" evidence="2">
    <location>
        <begin position="708"/>
        <end position="734"/>
    </location>
</feature>
<evidence type="ECO:0000313" key="5">
    <source>
        <dbReference type="EMBL" id="CAE7194461.1"/>
    </source>
</evidence>
<dbReference type="PROSITE" id="PS50994">
    <property type="entry name" value="INTEGRASE"/>
    <property type="match status" value="1"/>
</dbReference>
<dbReference type="Pfam" id="PF00098">
    <property type="entry name" value="zf-CCHC"/>
    <property type="match status" value="1"/>
</dbReference>
<comment type="caution">
    <text evidence="5">The sequence shown here is derived from an EMBL/GenBank/DDBJ whole genome shotgun (WGS) entry which is preliminary data.</text>
</comment>
<feature type="domain" description="Integrase catalytic" evidence="4">
    <location>
        <begin position="1110"/>
        <end position="1285"/>
    </location>
</feature>
<dbReference type="EMBL" id="CAJNDS010000339">
    <property type="protein sequence ID" value="CAE7194461.1"/>
    <property type="molecule type" value="Genomic_DNA"/>
</dbReference>
<name>A0A812J6E3_9DINO</name>
<feature type="region of interest" description="Disordered" evidence="2">
    <location>
        <begin position="1510"/>
        <end position="1573"/>
    </location>
</feature>
<dbReference type="GO" id="GO:0008270">
    <property type="term" value="F:zinc ion binding"/>
    <property type="evidence" value="ECO:0007669"/>
    <property type="project" value="UniProtKB-KW"/>
</dbReference>
<feature type="region of interest" description="Disordered" evidence="2">
    <location>
        <begin position="1451"/>
        <end position="1478"/>
    </location>
</feature>
<organism evidence="5 6">
    <name type="scientific">Symbiodinium natans</name>
    <dbReference type="NCBI Taxonomy" id="878477"/>
    <lineage>
        <taxon>Eukaryota</taxon>
        <taxon>Sar</taxon>
        <taxon>Alveolata</taxon>
        <taxon>Dinophyceae</taxon>
        <taxon>Suessiales</taxon>
        <taxon>Symbiodiniaceae</taxon>
        <taxon>Symbiodinium</taxon>
    </lineage>
</organism>
<dbReference type="Gene3D" id="4.10.60.10">
    <property type="entry name" value="Zinc finger, CCHC-type"/>
    <property type="match status" value="1"/>
</dbReference>
<feature type="compositionally biased region" description="Polar residues" evidence="2">
    <location>
        <begin position="1520"/>
        <end position="1535"/>
    </location>
</feature>
<dbReference type="PANTHER" id="PTHR37984:SF5">
    <property type="entry name" value="PROTEIN NYNRIN-LIKE"/>
    <property type="match status" value="1"/>
</dbReference>
<reference evidence="5" key="1">
    <citation type="submission" date="2021-02" db="EMBL/GenBank/DDBJ databases">
        <authorList>
            <person name="Dougan E. K."/>
            <person name="Rhodes N."/>
            <person name="Thang M."/>
            <person name="Chan C."/>
        </authorList>
    </citation>
    <scope>NUCLEOTIDE SEQUENCE</scope>
</reference>
<dbReference type="Pfam" id="PF07727">
    <property type="entry name" value="RVT_2"/>
    <property type="match status" value="1"/>
</dbReference>
<dbReference type="SUPFAM" id="SSF57756">
    <property type="entry name" value="Retrovirus zinc finger-like domains"/>
    <property type="match status" value="1"/>
</dbReference>
<feature type="compositionally biased region" description="Polar residues" evidence="2">
    <location>
        <begin position="77"/>
        <end position="87"/>
    </location>
</feature>
<evidence type="ECO:0000313" key="6">
    <source>
        <dbReference type="Proteomes" id="UP000604046"/>
    </source>
</evidence>
<keyword evidence="1" id="KW-0479">Metal-binding</keyword>
<keyword evidence="1" id="KW-0862">Zinc</keyword>
<proteinExistence type="predicted"/>
<feature type="compositionally biased region" description="Low complexity" evidence="2">
    <location>
        <begin position="366"/>
        <end position="376"/>
    </location>
</feature>
<dbReference type="PROSITE" id="PS50158">
    <property type="entry name" value="ZF_CCHC"/>
    <property type="match status" value="1"/>
</dbReference>
<gene>
    <name evidence="5" type="primary">GIP</name>
    <name evidence="5" type="ORF">SNAT2548_LOCUS5311</name>
</gene>
<dbReference type="SUPFAM" id="SSF53098">
    <property type="entry name" value="Ribonuclease H-like"/>
    <property type="match status" value="1"/>
</dbReference>
<feature type="compositionally biased region" description="Basic and acidic residues" evidence="2">
    <location>
        <begin position="1536"/>
        <end position="1545"/>
    </location>
</feature>
<evidence type="ECO:0000256" key="1">
    <source>
        <dbReference type="PROSITE-ProRule" id="PRU00047"/>
    </source>
</evidence>
<dbReference type="InterPro" id="IPR050951">
    <property type="entry name" value="Retrovirus_Pol_polyprotein"/>
</dbReference>
<keyword evidence="1" id="KW-0863">Zinc-finger</keyword>
<dbReference type="InterPro" id="IPR013103">
    <property type="entry name" value="RVT_2"/>
</dbReference>
<feature type="region of interest" description="Disordered" evidence="2">
    <location>
        <begin position="1"/>
        <end position="116"/>
    </location>
</feature>
<dbReference type="InterPro" id="IPR036397">
    <property type="entry name" value="RNaseH_sf"/>
</dbReference>
<dbReference type="InterPro" id="IPR001878">
    <property type="entry name" value="Znf_CCHC"/>
</dbReference>
<dbReference type="Proteomes" id="UP000604046">
    <property type="component" value="Unassembled WGS sequence"/>
</dbReference>
<dbReference type="InterPro" id="IPR012337">
    <property type="entry name" value="RNaseH-like_sf"/>
</dbReference>
<feature type="region of interest" description="Disordered" evidence="2">
    <location>
        <begin position="1005"/>
        <end position="1051"/>
    </location>
</feature>
<feature type="compositionally biased region" description="Basic and acidic residues" evidence="2">
    <location>
        <begin position="708"/>
        <end position="717"/>
    </location>
</feature>
<feature type="region of interest" description="Disordered" evidence="2">
    <location>
        <begin position="357"/>
        <end position="378"/>
    </location>
</feature>
<sequence length="2270" mass="252319">MASDVPSLPGGLRLPQPREDFRRAYEEPSAQPPEPPEGDIPVPLRLLQRAHSVKEAPAPQQQPVPLQGVQEAWGLNRASSVMPSSQRAPPEIYDGPPRGWPGSLPRQSEKGDYSDPPSFPGFQHYRIFKKALVRWDSVTDVKPWRRAEKVLRLFDWTLMSRFDHLSEQELQGPDYLQKILEILDLEAGVMATTEKHRLVREALFEHTRQRDESVAQYVHRRHQQFIQAENVGVAIPSDVRGALLEEGAGLNEQGVQNLRTLTGGSQAFEVVRRALLMMEAPAASSKLLKKTFHADTSGVYLEEEVDSDIDSEDEAMILFELDKLNVSEEECSKVWAVLEQGRRRTWKENKDLRRSIRKDRQHFDRTAASTSSTSSAHNRRLPIDKLKLVTKCAKCGQKGHWARECPNPAQPRSSQQHEARSSSSAFVFSTFDPSSSSFVTIAGLEIVREIRQGCSSSTMSPWNLLSLSSLAPGQAILDIGAGEDLIGASAFEQYQTALSNLGWQGVILPESSPPAKGVGGSSRAKCYAILPVELGGRLGFVKTKVLEESIPHLLSVGLLDSLGACINLPNNTVHFKNAPQEAKVTRSRSGHRVVNVLPTQRFAAELVPVDLMCSSAKIEAVSLLQAESHLPHGVHDNRFEKPEGLRATQALVSRTPPSLLLSPRPVMFTHVESRWRRLAITMLQFAMTTAAQMVKLYLEQKAMKHPSKSIDKTEWTPEQRACSHPQSHQRRGGNQWGRWTQCGLCLARTSYVVQLSTKAKAKAKSKGKETKSIHESVDVQEAIKDAASRAARETAQQIKAEEHVSKAEVESLLAMSIEEVVKQLRKLDQSVNALTQENAAQWQVLRSMTAVAGQSMASTPTEVQQHQAQLTAIAEQQLLAAMSPQGLGSQSGSWMDVSAERGFLLFRLSPELRKSRVELPGEQDIDRRVLLQIRPDGSNQTAQGLSDATHVRCWCPGLHALLLDQDVSDDHRVKIPADVKQRCAKQVCSTTPACDATPEMSTDSLCFPAMSDGSSDSSDSASSSDTSSDSESETQEEPQQMPNSREMPKPTARETQMIVKLRVNLSHPPRDQFLRILKAAGTKAHILKWVRDDMTCAHCDLQRRPRHRRKAAIPPSYRFNEVLGMDVFYVNFMQKSVPFLNVVDHGTGFQMTCVVRNKHHEVSGGTPCSADVWRTFQTTWLRYFFEPEIIVTDQGAEFEGRFSRGLEQHGVFHWVAAREAPWQNARAERHGGWLKSRLSAELESGACVLETVSDLEEFVSALTSCKNRWYSRGGFSPLQLIFGHGPRVPHELLTDDGPGELGLADLHADPLDGDTPAAEFSKRFQIRQKARERAIQHDARDRVARAGRAKRHEIKNWNVGQWVYVWRQAAPSVRSTTSQILLPRSRWVGPGTVVLQHGSTVWVQVRARLWKCDTRQLRPALREEILGVQLAQESDLRELLQSVSPGVRASAVDVAREGDPPAEAWEPTPIHEPETPPLLPPIPEQHPAIVSPEAQIPQVPVPIEPFARQVTRETDVPSRPHSTITHRSSDASETASDPKRQRLHDLAPGVQARAPSAASSSVATPSSQHAAFRHDDPLEQRMQSAAREMIDYVHASRRSGAEPSNEDQALFDAMFASNSAEIPVSETYIFENLDSGWCFVVGSGNEISLKDLNSEERLQFDKSDAAEWKAIVDTGAVLVLSPNESERVKKQMPQRIMTSRIVRRWKPQPGIGCKKAKSRWCVHGHQDHDAPQLKTFSPTPMTESLYLFLLMALGLGLSIDFADVKNAFCQSNPIQRAAGPVYAEACPGLGLPPGTLIQLVAPVYGLLDAPRAWRETVKDHLINQLGFEQNPFENCLFVRRRAGAVTSMILVEVDDLVIASDEDDRIEVFQDKYILENLFPIKLPKARRGQRKEKLLDDEFEAARSLLYKISWVAKETRPEASGMCSILASRLHEGTVEDIHTMNKMVSHLRNTASRPLILWKFDIENMAFIVGSDAGGVGSLPQSCEGDGLPSDGTQGAWLVLAAERLPTGAERVRVSPVCWRSAKLKRRVPSTLAGEALALSQGMAQVEWMQVMLRSVLVGDVSGEWADQLSPYMIAMPSASPLCHRNPQVHVIDAKSVFDVIQKEGGSSSKQDRRTAIELAIVSEAMEEITGYYSADISKGAGALLHLLGSGKLQLVVEHDELSERAQDPKRKLRSKAASDRQLLQETAQLMSIASEPLDMPIWQYARLGSPYSWFIPDLNLPTVPLHAQDSTGERVWLKANRQRCKQIEENVHISYIRALLASEAWG</sequence>
<dbReference type="InterPro" id="IPR001584">
    <property type="entry name" value="Integrase_cat-core"/>
</dbReference>
<feature type="compositionally biased region" description="Low complexity" evidence="2">
    <location>
        <begin position="56"/>
        <end position="70"/>
    </location>
</feature>
<dbReference type="GO" id="GO:0003676">
    <property type="term" value="F:nucleic acid binding"/>
    <property type="evidence" value="ECO:0007669"/>
    <property type="project" value="InterPro"/>
</dbReference>
<feature type="region of interest" description="Disordered" evidence="2">
    <location>
        <begin position="399"/>
        <end position="418"/>
    </location>
</feature>
<dbReference type="GO" id="GO:0015074">
    <property type="term" value="P:DNA integration"/>
    <property type="evidence" value="ECO:0007669"/>
    <property type="project" value="InterPro"/>
</dbReference>